<evidence type="ECO:0008006" key="3">
    <source>
        <dbReference type="Google" id="ProtNLM"/>
    </source>
</evidence>
<dbReference type="RefSeq" id="WP_137447621.1">
    <property type="nucleotide sequence ID" value="NZ_SZZH01000001.1"/>
</dbReference>
<evidence type="ECO:0000313" key="1">
    <source>
        <dbReference type="EMBL" id="TKV60318.1"/>
    </source>
</evidence>
<reference evidence="1 2" key="1">
    <citation type="submission" date="2019-05" db="EMBL/GenBank/DDBJ databases">
        <title>Nakamurella sp. N5BH11, whole genome shotgun sequence.</title>
        <authorList>
            <person name="Tuo L."/>
        </authorList>
    </citation>
    <scope>NUCLEOTIDE SEQUENCE [LARGE SCALE GENOMIC DNA]</scope>
    <source>
        <strain evidence="1 2">N5BH11</strain>
    </source>
</reference>
<dbReference type="InterPro" id="IPR016024">
    <property type="entry name" value="ARM-type_fold"/>
</dbReference>
<organism evidence="1 2">
    <name type="scientific">Nakamurella flava</name>
    <dbReference type="NCBI Taxonomy" id="2576308"/>
    <lineage>
        <taxon>Bacteria</taxon>
        <taxon>Bacillati</taxon>
        <taxon>Actinomycetota</taxon>
        <taxon>Actinomycetes</taxon>
        <taxon>Nakamurellales</taxon>
        <taxon>Nakamurellaceae</taxon>
        <taxon>Nakamurella</taxon>
    </lineage>
</organism>
<dbReference type="Gene3D" id="1.25.10.10">
    <property type="entry name" value="Leucine-rich Repeat Variant"/>
    <property type="match status" value="1"/>
</dbReference>
<sequence length="142" mass="16247">MTAPENQMLTDAAEVERQLLCGDSSFAFVRATEDLWLALVESRPDLRLDIAFNKTTTEPVLMRLAQDPDPRVRNRIAMTGRLTLPIFQVLSRDASEDIRGTVVFHPKLPEEVRAVLRRDPSAWVQRCVRQSRWGSPEQFDDP</sequence>
<accession>A0A4U6QJQ8</accession>
<protein>
    <recommendedName>
        <fullName evidence="3">HEAT repeat domain-containing protein</fullName>
    </recommendedName>
</protein>
<gene>
    <name evidence="1" type="ORF">FDO65_00925</name>
</gene>
<dbReference type="Proteomes" id="UP000306985">
    <property type="component" value="Unassembled WGS sequence"/>
</dbReference>
<dbReference type="AlphaFoldDB" id="A0A4U6QJQ8"/>
<proteinExistence type="predicted"/>
<keyword evidence="2" id="KW-1185">Reference proteome</keyword>
<comment type="caution">
    <text evidence="1">The sequence shown here is derived from an EMBL/GenBank/DDBJ whole genome shotgun (WGS) entry which is preliminary data.</text>
</comment>
<dbReference type="SUPFAM" id="SSF48371">
    <property type="entry name" value="ARM repeat"/>
    <property type="match status" value="1"/>
</dbReference>
<dbReference type="InterPro" id="IPR011989">
    <property type="entry name" value="ARM-like"/>
</dbReference>
<dbReference type="OrthoDB" id="3699606at2"/>
<name>A0A4U6QJQ8_9ACTN</name>
<evidence type="ECO:0000313" key="2">
    <source>
        <dbReference type="Proteomes" id="UP000306985"/>
    </source>
</evidence>
<dbReference type="EMBL" id="SZZH01000001">
    <property type="protein sequence ID" value="TKV60318.1"/>
    <property type="molecule type" value="Genomic_DNA"/>
</dbReference>